<name>A0A7C0U795_9BACT</name>
<dbReference type="EMBL" id="DQWS01000169">
    <property type="protein sequence ID" value="HDD53313.1"/>
    <property type="molecule type" value="Genomic_DNA"/>
</dbReference>
<accession>A0A7C0U795</accession>
<dbReference type="Proteomes" id="UP000885690">
    <property type="component" value="Unassembled WGS sequence"/>
</dbReference>
<dbReference type="AlphaFoldDB" id="A0A7C0U795"/>
<gene>
    <name evidence="1" type="ORF">ENF32_04530</name>
</gene>
<sequence length="91" mass="10722">MNKEGKRVIVLPSILKRGNQGLWLVNPHKYRAKVDFRPPWGLAVHTDNVKIAPYGIKRAKLEWKPYWSNGPSDLNVKTRDYKYHLRVDILR</sequence>
<proteinExistence type="predicted"/>
<comment type="caution">
    <text evidence="1">The sequence shown here is derived from an EMBL/GenBank/DDBJ whole genome shotgun (WGS) entry which is preliminary data.</text>
</comment>
<evidence type="ECO:0000313" key="1">
    <source>
        <dbReference type="EMBL" id="HDD53313.1"/>
    </source>
</evidence>
<protein>
    <submittedName>
        <fullName evidence="1">Uncharacterized protein</fullName>
    </submittedName>
</protein>
<organism evidence="1">
    <name type="scientific">Thermosulfidibacter takaii</name>
    <dbReference type="NCBI Taxonomy" id="412593"/>
    <lineage>
        <taxon>Bacteria</taxon>
        <taxon>Pseudomonadati</taxon>
        <taxon>Thermosulfidibacterota</taxon>
        <taxon>Thermosulfidibacteria</taxon>
        <taxon>Thermosulfidibacterales</taxon>
        <taxon>Thermosulfidibacteraceae</taxon>
    </lineage>
</organism>
<reference evidence="1" key="1">
    <citation type="journal article" date="2020" name="mSystems">
        <title>Genome- and Community-Level Interaction Insights into Carbon Utilization and Element Cycling Functions of Hydrothermarchaeota in Hydrothermal Sediment.</title>
        <authorList>
            <person name="Zhou Z."/>
            <person name="Liu Y."/>
            <person name="Xu W."/>
            <person name="Pan J."/>
            <person name="Luo Z.H."/>
            <person name="Li M."/>
        </authorList>
    </citation>
    <scope>NUCLEOTIDE SEQUENCE [LARGE SCALE GENOMIC DNA]</scope>
    <source>
        <strain evidence="1">HyVt-115</strain>
    </source>
</reference>